<sequence>MELTIRPDTRSHARGATLMTLAPTRPAAPRGAPPRLARAAVLAAATLTIMAAAIIAPSLPAMREVFADTHGADLLVRFALTVTSLAIAVSAPVSGVVADRLGRRTLLVAGLGLYAVSGTAGYFAGDLYVLLATRALLGVAVGGITTAVSAAITDWFDGPRRASFLGLQQAFAGLGGVVFLPLAGLVAAVDWRAPFWIYAASAVVAVLAVRALRDQPRIARTAAPARAPAPRRPATGRILGLYVLALVATLAFYMAPTQLPFLLDGYGGGPAVTGAVIAGSTLSSVLGALAFPSLRRRLPSTAITTVSVALLGVGWLLVGTAGGIARIVAGLLVGGAGVGLVVPNLNLRLGELAPPDRRGRVLSGLVTGIFLGQFLSPLAVEPLIRSADIADAFTWTGLAMAAGAAVAALRLWPPRTGRHSSALHRTGTTTPKERQQ</sequence>
<keyword evidence="5 7" id="KW-0472">Membrane</keyword>
<keyword evidence="3 7" id="KW-0812">Transmembrane</keyword>
<feature type="transmembrane region" description="Helical" evidence="7">
    <location>
        <begin position="359"/>
        <end position="380"/>
    </location>
</feature>
<feature type="transmembrane region" description="Helical" evidence="7">
    <location>
        <begin position="392"/>
        <end position="412"/>
    </location>
</feature>
<comment type="caution">
    <text evidence="9">The sequence shown here is derived from an EMBL/GenBank/DDBJ whole genome shotgun (WGS) entry which is preliminary data.</text>
</comment>
<dbReference type="Pfam" id="PF07690">
    <property type="entry name" value="MFS_1"/>
    <property type="match status" value="1"/>
</dbReference>
<keyword evidence="4 7" id="KW-1133">Transmembrane helix</keyword>
<dbReference type="InterPro" id="IPR020846">
    <property type="entry name" value="MFS_dom"/>
</dbReference>
<feature type="transmembrane region" description="Helical" evidence="7">
    <location>
        <begin position="324"/>
        <end position="347"/>
    </location>
</feature>
<evidence type="ECO:0000256" key="5">
    <source>
        <dbReference type="ARBA" id="ARBA00023136"/>
    </source>
</evidence>
<protein>
    <submittedName>
        <fullName evidence="9">MFS transporter</fullName>
    </submittedName>
</protein>
<proteinExistence type="predicted"/>
<evidence type="ECO:0000256" key="7">
    <source>
        <dbReference type="SAM" id="Phobius"/>
    </source>
</evidence>
<dbReference type="PANTHER" id="PTHR43124">
    <property type="entry name" value="PURINE EFFLUX PUMP PBUE"/>
    <property type="match status" value="1"/>
</dbReference>
<dbReference type="CDD" id="cd17473">
    <property type="entry name" value="MFS_arabinose_efflux_permease_like"/>
    <property type="match status" value="1"/>
</dbReference>
<evidence type="ECO:0000313" key="9">
    <source>
        <dbReference type="EMBL" id="MBO8193273.1"/>
    </source>
</evidence>
<evidence type="ECO:0000256" key="1">
    <source>
        <dbReference type="ARBA" id="ARBA00004651"/>
    </source>
</evidence>
<dbReference type="EMBL" id="JADKMA010000076">
    <property type="protein sequence ID" value="MBO8193273.1"/>
    <property type="molecule type" value="Genomic_DNA"/>
</dbReference>
<evidence type="ECO:0000256" key="4">
    <source>
        <dbReference type="ARBA" id="ARBA00022989"/>
    </source>
</evidence>
<feature type="transmembrane region" description="Helical" evidence="7">
    <location>
        <begin position="74"/>
        <end position="98"/>
    </location>
</feature>
<dbReference type="PROSITE" id="PS50850">
    <property type="entry name" value="MFS"/>
    <property type="match status" value="1"/>
</dbReference>
<evidence type="ECO:0000256" key="3">
    <source>
        <dbReference type="ARBA" id="ARBA00022692"/>
    </source>
</evidence>
<organism evidence="9 10">
    <name type="scientific">Streptomyces oryzae</name>
    <dbReference type="NCBI Taxonomy" id="1434886"/>
    <lineage>
        <taxon>Bacteria</taxon>
        <taxon>Bacillati</taxon>
        <taxon>Actinomycetota</taxon>
        <taxon>Actinomycetes</taxon>
        <taxon>Kitasatosporales</taxon>
        <taxon>Streptomycetaceae</taxon>
        <taxon>Streptomyces</taxon>
    </lineage>
</organism>
<feature type="transmembrane region" description="Helical" evidence="7">
    <location>
        <begin position="267"/>
        <end position="291"/>
    </location>
</feature>
<comment type="subcellular location">
    <subcellularLocation>
        <location evidence="1">Cell membrane</location>
        <topology evidence="1">Multi-pass membrane protein</topology>
    </subcellularLocation>
</comment>
<gene>
    <name evidence="9" type="ORF">ITI46_16600</name>
</gene>
<dbReference type="SUPFAM" id="SSF103473">
    <property type="entry name" value="MFS general substrate transporter"/>
    <property type="match status" value="1"/>
</dbReference>
<dbReference type="InterPro" id="IPR011701">
    <property type="entry name" value="MFS"/>
</dbReference>
<dbReference type="InterPro" id="IPR005829">
    <property type="entry name" value="Sugar_transporter_CS"/>
</dbReference>
<name>A0ABS3XD12_9ACTN</name>
<feature type="transmembrane region" description="Helical" evidence="7">
    <location>
        <begin position="195"/>
        <end position="213"/>
    </location>
</feature>
<dbReference type="InterPro" id="IPR050189">
    <property type="entry name" value="MFS_Efflux_Transporters"/>
</dbReference>
<feature type="transmembrane region" description="Helical" evidence="7">
    <location>
        <begin position="39"/>
        <end position="62"/>
    </location>
</feature>
<feature type="transmembrane region" description="Helical" evidence="7">
    <location>
        <begin position="234"/>
        <end position="255"/>
    </location>
</feature>
<keyword evidence="10" id="KW-1185">Reference proteome</keyword>
<accession>A0ABS3XD12</accession>
<feature type="region of interest" description="Disordered" evidence="6">
    <location>
        <begin position="417"/>
        <end position="436"/>
    </location>
</feature>
<dbReference type="Proteomes" id="UP001519064">
    <property type="component" value="Unassembled WGS sequence"/>
</dbReference>
<reference evidence="9 10" key="1">
    <citation type="submission" date="2020-11" db="EMBL/GenBank/DDBJ databases">
        <title>Streptomyces spirodelae sp. nov., isolated from duckweed.</title>
        <authorList>
            <person name="Saimee Y."/>
            <person name="Duangmal K."/>
        </authorList>
    </citation>
    <scope>NUCLEOTIDE SEQUENCE [LARGE SCALE GENOMIC DNA]</scope>
    <source>
        <strain evidence="9 10">S16-07</strain>
    </source>
</reference>
<feature type="transmembrane region" description="Helical" evidence="7">
    <location>
        <begin position="105"/>
        <end position="125"/>
    </location>
</feature>
<dbReference type="PANTHER" id="PTHR43124:SF3">
    <property type="entry name" value="CHLORAMPHENICOL EFFLUX PUMP RV0191"/>
    <property type="match status" value="1"/>
</dbReference>
<dbReference type="Gene3D" id="1.20.1250.20">
    <property type="entry name" value="MFS general substrate transporter like domains"/>
    <property type="match status" value="1"/>
</dbReference>
<evidence type="ECO:0000313" key="10">
    <source>
        <dbReference type="Proteomes" id="UP001519064"/>
    </source>
</evidence>
<dbReference type="InterPro" id="IPR036259">
    <property type="entry name" value="MFS_trans_sf"/>
</dbReference>
<feature type="domain" description="Major facilitator superfamily (MFS) profile" evidence="8">
    <location>
        <begin position="37"/>
        <end position="415"/>
    </location>
</feature>
<feature type="transmembrane region" description="Helical" evidence="7">
    <location>
        <begin position="298"/>
        <end position="318"/>
    </location>
</feature>
<evidence type="ECO:0000256" key="2">
    <source>
        <dbReference type="ARBA" id="ARBA00022475"/>
    </source>
</evidence>
<dbReference type="PROSITE" id="PS00216">
    <property type="entry name" value="SUGAR_TRANSPORT_1"/>
    <property type="match status" value="1"/>
</dbReference>
<feature type="transmembrane region" description="Helical" evidence="7">
    <location>
        <begin position="131"/>
        <end position="152"/>
    </location>
</feature>
<evidence type="ECO:0000256" key="6">
    <source>
        <dbReference type="SAM" id="MobiDB-lite"/>
    </source>
</evidence>
<keyword evidence="2" id="KW-1003">Cell membrane</keyword>
<feature type="transmembrane region" description="Helical" evidence="7">
    <location>
        <begin position="164"/>
        <end position="189"/>
    </location>
</feature>
<evidence type="ECO:0000259" key="8">
    <source>
        <dbReference type="PROSITE" id="PS50850"/>
    </source>
</evidence>